<comment type="caution">
    <text evidence="2">The sequence shown here is derived from an EMBL/GenBank/DDBJ whole genome shotgun (WGS) entry which is preliminary data.</text>
</comment>
<feature type="region of interest" description="Disordered" evidence="1">
    <location>
        <begin position="132"/>
        <end position="155"/>
    </location>
</feature>
<protein>
    <submittedName>
        <fullName evidence="2">Uncharacterized protein</fullName>
    </submittedName>
</protein>
<dbReference type="AlphaFoldDB" id="A0A3N6PXB9"/>
<keyword evidence="3" id="KW-1185">Reference proteome</keyword>
<sequence length="155" mass="18313">MLRVLNEDGEMVEDAELKLGNRTIPYDFSVGSYRIRKRNKGGFLSIVLPTDTLFYKVNPKDSKWLLSKRYRHFTDTKFGYYLTTPIRWGSQLYHYMRRLVLYGSWRPPRRYRKNGSRSLHGLYGHGINEVRRPGDTLRTQSLCTTPKGRPINRKP</sequence>
<reference evidence="2 3" key="1">
    <citation type="journal article" date="2018" name="ACS Chem. Biol.">
        <title>Ketoreductase domain dysfunction expands chemodiversity: malyngamide biosynthesis in the cyanobacterium Okeania hirsuta.</title>
        <authorList>
            <person name="Moss N.A."/>
            <person name="Leao T."/>
            <person name="Rankin M."/>
            <person name="McCullough T.M."/>
            <person name="Qu P."/>
            <person name="Korobeynikov A."/>
            <person name="Smith J.L."/>
            <person name="Gerwick L."/>
            <person name="Gerwick W.H."/>
        </authorList>
    </citation>
    <scope>NUCLEOTIDE SEQUENCE [LARGE SCALE GENOMIC DNA]</scope>
    <source>
        <strain evidence="2 3">PAB10Feb10-1</strain>
    </source>
</reference>
<evidence type="ECO:0000313" key="3">
    <source>
        <dbReference type="Proteomes" id="UP000269154"/>
    </source>
</evidence>
<accession>A0A3N6PXB9</accession>
<name>A0A3N6PXB9_9CYAN</name>
<evidence type="ECO:0000256" key="1">
    <source>
        <dbReference type="SAM" id="MobiDB-lite"/>
    </source>
</evidence>
<proteinExistence type="predicted"/>
<organism evidence="2 3">
    <name type="scientific">Okeania hirsuta</name>
    <dbReference type="NCBI Taxonomy" id="1458930"/>
    <lineage>
        <taxon>Bacteria</taxon>
        <taxon>Bacillati</taxon>
        <taxon>Cyanobacteriota</taxon>
        <taxon>Cyanophyceae</taxon>
        <taxon>Oscillatoriophycideae</taxon>
        <taxon>Oscillatoriales</taxon>
        <taxon>Microcoleaceae</taxon>
        <taxon>Okeania</taxon>
    </lineage>
</organism>
<evidence type="ECO:0000313" key="2">
    <source>
        <dbReference type="EMBL" id="RQH21151.1"/>
    </source>
</evidence>
<dbReference type="EMBL" id="RCBY01000396">
    <property type="protein sequence ID" value="RQH21151.1"/>
    <property type="molecule type" value="Genomic_DNA"/>
</dbReference>
<dbReference type="Proteomes" id="UP000269154">
    <property type="component" value="Unassembled WGS sequence"/>
</dbReference>
<gene>
    <name evidence="2" type="ORF">D5R40_31610</name>
</gene>